<proteinExistence type="predicted"/>
<accession>C3YPC7</accession>
<feature type="region of interest" description="Disordered" evidence="2">
    <location>
        <begin position="1382"/>
        <end position="1401"/>
    </location>
</feature>
<dbReference type="InParanoid" id="C3YPC7"/>
<dbReference type="SUPFAM" id="SSF50998">
    <property type="entry name" value="Quinoprotein alcohol dehydrogenase-like"/>
    <property type="match status" value="1"/>
</dbReference>
<evidence type="ECO:0000256" key="2">
    <source>
        <dbReference type="SAM" id="MobiDB-lite"/>
    </source>
</evidence>
<keyword evidence="1" id="KW-0853">WD repeat</keyword>
<evidence type="ECO:0000313" key="3">
    <source>
        <dbReference type="EMBL" id="EEN57711.1"/>
    </source>
</evidence>
<dbReference type="InterPro" id="IPR016024">
    <property type="entry name" value="ARM-type_fold"/>
</dbReference>
<feature type="region of interest" description="Disordered" evidence="2">
    <location>
        <begin position="1028"/>
        <end position="1048"/>
    </location>
</feature>
<protein>
    <submittedName>
        <fullName evidence="3">Uncharacterized protein</fullName>
    </submittedName>
</protein>
<dbReference type="Pfam" id="PF00400">
    <property type="entry name" value="WD40"/>
    <property type="match status" value="2"/>
</dbReference>
<dbReference type="Pfam" id="PF13646">
    <property type="entry name" value="HEAT_2"/>
    <property type="match status" value="1"/>
</dbReference>
<dbReference type="PANTHER" id="PTHR45532:SF4">
    <property type="entry name" value="WD REPEAT-CONTAINING PROTEIN 55 HOMOLOG"/>
    <property type="match status" value="1"/>
</dbReference>
<feature type="compositionally biased region" description="Acidic residues" evidence="2">
    <location>
        <begin position="1538"/>
        <end position="1547"/>
    </location>
</feature>
<dbReference type="EMBL" id="GG666538">
    <property type="protein sequence ID" value="EEN57711.1"/>
    <property type="molecule type" value="Genomic_DNA"/>
</dbReference>
<feature type="region of interest" description="Disordered" evidence="2">
    <location>
        <begin position="1270"/>
        <end position="1337"/>
    </location>
</feature>
<dbReference type="PROSITE" id="PS50294">
    <property type="entry name" value="WD_REPEATS_REGION"/>
    <property type="match status" value="1"/>
</dbReference>
<dbReference type="InterPro" id="IPR015943">
    <property type="entry name" value="WD40/YVTN_repeat-like_dom_sf"/>
</dbReference>
<feature type="repeat" description="WD" evidence="1">
    <location>
        <begin position="666"/>
        <end position="701"/>
    </location>
</feature>
<sequence length="1824" mass="204176">MALTTRKLRLWKDVQVDIEKKLKTWNSQRNADNVTIPYGLQLEHNLSHPNPVRCMASQRILTGDIFVANQGVGVTNQLYLWNIDADTNGAELKNFIVCLTMLTLFECRYPVTPAMTLMKCIPKVHALVGYCSSDMTINIFTDMLHGFKQLSMSPMPTTVLSMAFLDDTDELVLGTVGSLLTFRLGMFDIRAKLVPSKPFITELTRDQWVLNLQVDRRTRQLIAMCDDGVFFINYSSRMQERFLPNWHQADLSCCIAYRPKEYFITAATDGTMKVWNSIVFSQVHEFMGHYGHITGLALHPRYPLLVSGSRDGSIRVWRLDTLEQTYRLDIGDDILEMSMLGSGTIFYRTKHQIKVWYLNQFHSTFSHVYCSVNKLVRINWAGLPSRVLVTGEDGSVRILSAVSGVVLNIIYPMATYQVLDNLVYDPSANRIFAVLKDGKVLVYDTSTNPCMPQQLLCPGSDDEQVLSAALIKLELALGQDETTAGKAVVFAGHKNGQLSLLQAPNQLKMCNIQAHSVLVYDTSTNPCMPQQLLCPGSDDEQVLSAALIKLELALGQEETTAGKAVVFAGHKNGQLSLLQAPNQLKMCNIQAHSGVEEDTIRLVCLSTVQCKVTPMLISMVGNILALVTIDGVLSMYRTYTKEERTLEKTTYMPVSACAVPLTHHIEDDHKKGVTALCCSRTLGLFATTGKDACVKIWNTENKLVKELVLDNTLQGVCFANDRGDLLIGYQSHVSYVPLLNYLPKPYLEELVAANVLDEQLEEPVPYDPSLQLLFTMDSIPLFPLDLKARREIEPEASLSIPLAQVSELEMPTQLSTKTSSFLSVKLSSHLRHGASARTLASKTSQVATSPFRLSPPLEPIGAIPSSVHEEEEGLVVEEEVSPTKTVPVESKSDQFTEKDRKTEQGKEEEEEDPLLKRKPIIAPDGYIPNSVIRFIIGYKPPPERPIQEEWNLKAAPSGELPSVEEEEEEAEDEEGRLIDWSSSPELDLRDDDERWKLPSPVRFGEKKKKSQEQKPSPKLDYTFRKVTFEPLPGDESPSGKKAKKAKEKKEWEGPTLLQNIVNYSWFPRDKLTDQELTVENVMAVLLVLLQDTSDIDRHKKVCQAITDIYKELGLSAELLDTVVKILLGQLGKRNAIVRRNSVRALGELGLDRKVVLMALISALTDYDKGVQKEAIDAIATVAGVKTKQDLAQVLQRIGVLKGPFKNMDRQNLKELEERIGKKGQGHTLQGSLSDEMNARIAMWNERIDQRHAFPPLETDFLDFIDKEDQLDQKKEKQGTRGAPRLAGKLKGRGPPSSKGSHKTTMSFKRHAKSRPKRPPPKITAKRQSRVKGDLASGKKWTMLHHNQAIRKMLIAKDLEESSSPVRLAKGTVTTQDQTRYVPEVPCSSRSESATDSTSHVAKVTSLETKEGHKDLSDADTTTHKLLVKEAIDDKSACQDDDTALGTDDAMSTAPTDDVASTAPTLEELELRLRRTFTDDYAATESSYDDSGLGQMSDTSSYIDGFRVRKPMQTHYFPPIKSGIPFELRSDSDKSFPPYEEEGEEEETEKWRQLFNRPSAQRRKRLYEERAKKLSGQPAKQSALPPIVYMKDMKQLTKGDLGQRLLLSVATHFAPEARKKLEGRDQHRITSLPHKLSSHTDTESYGCSNFGTLNMLWTTMAPQGPEKPVLYPHNSTFIPTKDGTYSQRQRKKPFRVPLPSLEMLTRVQAIQESGLLREKSLKKTFSRSYPSSTTPYGWSTPLPPARKLQSTLRKLDLSEVDLSVKPTGKERCVVHKQGHRCKVCKGYYSSPELARPESEEDPPTSAAPPPSRAEMCKGISLPILA</sequence>
<feature type="region of interest" description="Disordered" evidence="2">
    <location>
        <begin position="1438"/>
        <end position="1459"/>
    </location>
</feature>
<evidence type="ECO:0000256" key="1">
    <source>
        <dbReference type="PROSITE-ProRule" id="PRU00221"/>
    </source>
</evidence>
<feature type="compositionally biased region" description="Polar residues" evidence="2">
    <location>
        <begin position="838"/>
        <end position="848"/>
    </location>
</feature>
<feature type="compositionally biased region" description="Low complexity" evidence="2">
    <location>
        <begin position="1387"/>
        <end position="1398"/>
    </location>
</feature>
<dbReference type="SUPFAM" id="SSF48371">
    <property type="entry name" value="ARM repeat"/>
    <property type="match status" value="1"/>
</dbReference>
<feature type="repeat" description="WD" evidence="1">
    <location>
        <begin position="286"/>
        <end position="327"/>
    </location>
</feature>
<feature type="compositionally biased region" description="Basic residues" evidence="2">
    <location>
        <begin position="1307"/>
        <end position="1329"/>
    </location>
</feature>
<feature type="compositionally biased region" description="Acidic residues" evidence="2">
    <location>
        <begin position="962"/>
        <end position="974"/>
    </location>
</feature>
<dbReference type="SUPFAM" id="SSF50978">
    <property type="entry name" value="WD40 repeat-like"/>
    <property type="match status" value="2"/>
</dbReference>
<dbReference type="InterPro" id="IPR011989">
    <property type="entry name" value="ARM-like"/>
</dbReference>
<dbReference type="InterPro" id="IPR011047">
    <property type="entry name" value="Quinoprotein_ADH-like_sf"/>
</dbReference>
<reference evidence="3" key="1">
    <citation type="journal article" date="2008" name="Nature">
        <title>The amphioxus genome and the evolution of the chordate karyotype.</title>
        <authorList>
            <consortium name="US DOE Joint Genome Institute (JGI-PGF)"/>
            <person name="Putnam N.H."/>
            <person name="Butts T."/>
            <person name="Ferrier D.E.K."/>
            <person name="Furlong R.F."/>
            <person name="Hellsten U."/>
            <person name="Kawashima T."/>
            <person name="Robinson-Rechavi M."/>
            <person name="Shoguchi E."/>
            <person name="Terry A."/>
            <person name="Yu J.-K."/>
            <person name="Benito-Gutierrez E.L."/>
            <person name="Dubchak I."/>
            <person name="Garcia-Fernandez J."/>
            <person name="Gibson-Brown J.J."/>
            <person name="Grigoriev I.V."/>
            <person name="Horton A.C."/>
            <person name="de Jong P.J."/>
            <person name="Jurka J."/>
            <person name="Kapitonov V.V."/>
            <person name="Kohara Y."/>
            <person name="Kuroki Y."/>
            <person name="Lindquist E."/>
            <person name="Lucas S."/>
            <person name="Osoegawa K."/>
            <person name="Pennacchio L.A."/>
            <person name="Salamov A.A."/>
            <person name="Satou Y."/>
            <person name="Sauka-Spengler T."/>
            <person name="Schmutz J."/>
            <person name="Shin-I T."/>
            <person name="Toyoda A."/>
            <person name="Bronner-Fraser M."/>
            <person name="Fujiyama A."/>
            <person name="Holland L.Z."/>
            <person name="Holland P.W.H."/>
            <person name="Satoh N."/>
            <person name="Rokhsar D.S."/>
        </authorList>
    </citation>
    <scope>NUCLEOTIDE SEQUENCE [LARGE SCALE GENOMIC DNA]</scope>
    <source>
        <strain evidence="3">S238N-H82</strain>
        <tissue evidence="3">Testes</tissue>
    </source>
</reference>
<feature type="region of interest" description="Disordered" evidence="2">
    <location>
        <begin position="952"/>
        <end position="1016"/>
    </location>
</feature>
<dbReference type="Gene3D" id="1.25.10.10">
    <property type="entry name" value="Leucine-rich Repeat Variant"/>
    <property type="match status" value="1"/>
</dbReference>
<feature type="region of interest" description="Disordered" evidence="2">
    <location>
        <begin position="1526"/>
        <end position="1554"/>
    </location>
</feature>
<dbReference type="Gene3D" id="2.130.10.10">
    <property type="entry name" value="YVTN repeat-like/Quinoprotein amine dehydrogenase"/>
    <property type="match status" value="2"/>
</dbReference>
<feature type="region of interest" description="Disordered" evidence="2">
    <location>
        <begin position="836"/>
        <end position="916"/>
    </location>
</feature>
<dbReference type="PANTHER" id="PTHR45532">
    <property type="entry name" value="WD REPEAT-CONTAINING PROTEIN 97"/>
    <property type="match status" value="1"/>
</dbReference>
<feature type="compositionally biased region" description="Basic and acidic residues" evidence="2">
    <location>
        <begin position="890"/>
        <end position="905"/>
    </location>
</feature>
<dbReference type="InterPro" id="IPR001680">
    <property type="entry name" value="WD40_rpt"/>
</dbReference>
<feature type="region of interest" description="Disordered" evidence="2">
    <location>
        <begin position="1791"/>
        <end position="1818"/>
    </location>
</feature>
<dbReference type="SMART" id="SM00320">
    <property type="entry name" value="WD40"/>
    <property type="match status" value="4"/>
</dbReference>
<dbReference type="PROSITE" id="PS50082">
    <property type="entry name" value="WD_REPEATS_2"/>
    <property type="match status" value="2"/>
</dbReference>
<dbReference type="eggNOG" id="ENOG502QTCV">
    <property type="taxonomic scope" value="Eukaryota"/>
</dbReference>
<dbReference type="InterPro" id="IPR036322">
    <property type="entry name" value="WD40_repeat_dom_sf"/>
</dbReference>
<organism>
    <name type="scientific">Branchiostoma floridae</name>
    <name type="common">Florida lancelet</name>
    <name type="synonym">Amphioxus</name>
    <dbReference type="NCBI Taxonomy" id="7739"/>
    <lineage>
        <taxon>Eukaryota</taxon>
        <taxon>Metazoa</taxon>
        <taxon>Chordata</taxon>
        <taxon>Cephalochordata</taxon>
        <taxon>Leptocardii</taxon>
        <taxon>Amphioxiformes</taxon>
        <taxon>Branchiostomatidae</taxon>
        <taxon>Branchiostoma</taxon>
    </lineage>
</organism>
<name>C3YPC7_BRAFL</name>
<feature type="compositionally biased region" description="Acidic residues" evidence="2">
    <location>
        <begin position="869"/>
        <end position="880"/>
    </location>
</feature>
<gene>
    <name evidence="3" type="ORF">BRAFLDRAFT_127384</name>
</gene>